<evidence type="ECO:0000256" key="1">
    <source>
        <dbReference type="SAM" id="SignalP"/>
    </source>
</evidence>
<evidence type="ECO:0000313" key="3">
    <source>
        <dbReference type="Proteomes" id="UP000772434"/>
    </source>
</evidence>
<organism evidence="2 3">
    <name type="scientific">Rhodocollybia butyracea</name>
    <dbReference type="NCBI Taxonomy" id="206335"/>
    <lineage>
        <taxon>Eukaryota</taxon>
        <taxon>Fungi</taxon>
        <taxon>Dikarya</taxon>
        <taxon>Basidiomycota</taxon>
        <taxon>Agaricomycotina</taxon>
        <taxon>Agaricomycetes</taxon>
        <taxon>Agaricomycetidae</taxon>
        <taxon>Agaricales</taxon>
        <taxon>Marasmiineae</taxon>
        <taxon>Omphalotaceae</taxon>
        <taxon>Rhodocollybia</taxon>
    </lineage>
</organism>
<evidence type="ECO:0000313" key="2">
    <source>
        <dbReference type="EMBL" id="KAF9046987.1"/>
    </source>
</evidence>
<comment type="caution">
    <text evidence="2">The sequence shown here is derived from an EMBL/GenBank/DDBJ whole genome shotgun (WGS) entry which is preliminary data.</text>
</comment>
<protein>
    <submittedName>
        <fullName evidence="2">Uncharacterized protein</fullName>
    </submittedName>
</protein>
<dbReference type="AlphaFoldDB" id="A0A9P5TXR0"/>
<dbReference type="EMBL" id="JADNRY010000499">
    <property type="protein sequence ID" value="KAF9046987.1"/>
    <property type="molecule type" value="Genomic_DNA"/>
</dbReference>
<feature type="signal peptide" evidence="1">
    <location>
        <begin position="1"/>
        <end position="25"/>
    </location>
</feature>
<reference evidence="2" key="1">
    <citation type="submission" date="2020-11" db="EMBL/GenBank/DDBJ databases">
        <authorList>
            <consortium name="DOE Joint Genome Institute"/>
            <person name="Ahrendt S."/>
            <person name="Riley R."/>
            <person name="Andreopoulos W."/>
            <person name="Labutti K."/>
            <person name="Pangilinan J."/>
            <person name="Ruiz-Duenas F.J."/>
            <person name="Barrasa J.M."/>
            <person name="Sanchez-Garcia M."/>
            <person name="Camarero S."/>
            <person name="Miyauchi S."/>
            <person name="Serrano A."/>
            <person name="Linde D."/>
            <person name="Babiker R."/>
            <person name="Drula E."/>
            <person name="Ayuso-Fernandez I."/>
            <person name="Pacheco R."/>
            <person name="Padilla G."/>
            <person name="Ferreira P."/>
            <person name="Barriuso J."/>
            <person name="Kellner H."/>
            <person name="Castanera R."/>
            <person name="Alfaro M."/>
            <person name="Ramirez L."/>
            <person name="Pisabarro A.G."/>
            <person name="Kuo A."/>
            <person name="Tritt A."/>
            <person name="Lipzen A."/>
            <person name="He G."/>
            <person name="Yan M."/>
            <person name="Ng V."/>
            <person name="Cullen D."/>
            <person name="Martin F."/>
            <person name="Rosso M.-N."/>
            <person name="Henrissat B."/>
            <person name="Hibbett D."/>
            <person name="Martinez A.T."/>
            <person name="Grigoriev I.V."/>
        </authorList>
    </citation>
    <scope>NUCLEOTIDE SEQUENCE</scope>
    <source>
        <strain evidence="2">AH 40177</strain>
    </source>
</reference>
<keyword evidence="3" id="KW-1185">Reference proteome</keyword>
<keyword evidence="1" id="KW-0732">Signal</keyword>
<name>A0A9P5TXR0_9AGAR</name>
<accession>A0A9P5TXR0</accession>
<feature type="chain" id="PRO_5040247372" evidence="1">
    <location>
        <begin position="26"/>
        <end position="187"/>
    </location>
</feature>
<sequence length="187" mass="20049">MRVITFATTTLLGCLLSIHISMCVATPISARSSTTIPTQISTQISARSPNPDLLTPTGALRRRNTPTHQLTWVNRGKHGKKLEGVLAQLAEKAVIEAIQKFRPQLHPPTFFAGSPTEEIRGKPGSVGGKIWFRFAPGGGEGAGGEEFHGYVIMPNKLKAAMVQVFDSMGHPVHQQEIAPGPPPAGNE</sequence>
<gene>
    <name evidence="2" type="ORF">BDP27DRAFT_1454912</name>
</gene>
<proteinExistence type="predicted"/>
<dbReference type="Proteomes" id="UP000772434">
    <property type="component" value="Unassembled WGS sequence"/>
</dbReference>